<dbReference type="EMBL" id="JARKIF010000065">
    <property type="protein sequence ID" value="KAJ7606025.1"/>
    <property type="molecule type" value="Genomic_DNA"/>
</dbReference>
<feature type="signal peptide" evidence="1">
    <location>
        <begin position="1"/>
        <end position="16"/>
    </location>
</feature>
<dbReference type="InterPro" id="IPR036188">
    <property type="entry name" value="FAD/NAD-bd_sf"/>
</dbReference>
<reference evidence="2" key="1">
    <citation type="submission" date="2023-03" db="EMBL/GenBank/DDBJ databases">
        <title>Massive genome expansion in bonnet fungi (Mycena s.s.) driven by repeated elements and novel gene families across ecological guilds.</title>
        <authorList>
            <consortium name="Lawrence Berkeley National Laboratory"/>
            <person name="Harder C.B."/>
            <person name="Miyauchi S."/>
            <person name="Viragh M."/>
            <person name="Kuo A."/>
            <person name="Thoen E."/>
            <person name="Andreopoulos B."/>
            <person name="Lu D."/>
            <person name="Skrede I."/>
            <person name="Drula E."/>
            <person name="Henrissat B."/>
            <person name="Morin E."/>
            <person name="Kohler A."/>
            <person name="Barry K."/>
            <person name="LaButti K."/>
            <person name="Morin E."/>
            <person name="Salamov A."/>
            <person name="Lipzen A."/>
            <person name="Mereny Z."/>
            <person name="Hegedus B."/>
            <person name="Baldrian P."/>
            <person name="Stursova M."/>
            <person name="Weitz H."/>
            <person name="Taylor A."/>
            <person name="Grigoriev I.V."/>
            <person name="Nagy L.G."/>
            <person name="Martin F."/>
            <person name="Kauserud H."/>
        </authorList>
    </citation>
    <scope>NUCLEOTIDE SEQUENCE</scope>
    <source>
        <strain evidence="2">9284</strain>
    </source>
</reference>
<dbReference type="AlphaFoldDB" id="A0AAD7F9A3"/>
<protein>
    <recommendedName>
        <fullName evidence="4">Beta-cyclopiazonate dehydrogenase</fullName>
    </recommendedName>
</protein>
<dbReference type="Proteomes" id="UP001221142">
    <property type="component" value="Unassembled WGS sequence"/>
</dbReference>
<evidence type="ECO:0000313" key="3">
    <source>
        <dbReference type="Proteomes" id="UP001221142"/>
    </source>
</evidence>
<accession>A0AAD7F9A3</accession>
<dbReference type="Gene3D" id="1.10.405.20">
    <property type="match status" value="1"/>
</dbReference>
<name>A0AAD7F9A3_9AGAR</name>
<dbReference type="Gene3D" id="3.30.70.1990">
    <property type="match status" value="1"/>
</dbReference>
<organism evidence="2 3">
    <name type="scientific">Roridomyces roridus</name>
    <dbReference type="NCBI Taxonomy" id="1738132"/>
    <lineage>
        <taxon>Eukaryota</taxon>
        <taxon>Fungi</taxon>
        <taxon>Dikarya</taxon>
        <taxon>Basidiomycota</taxon>
        <taxon>Agaricomycotina</taxon>
        <taxon>Agaricomycetes</taxon>
        <taxon>Agaricomycetidae</taxon>
        <taxon>Agaricales</taxon>
        <taxon>Marasmiineae</taxon>
        <taxon>Mycenaceae</taxon>
        <taxon>Roridomyces</taxon>
    </lineage>
</organism>
<comment type="caution">
    <text evidence="2">The sequence shown here is derived from an EMBL/GenBank/DDBJ whole genome shotgun (WGS) entry which is preliminary data.</text>
</comment>
<proteinExistence type="predicted"/>
<dbReference type="Gene3D" id="3.50.50.60">
    <property type="entry name" value="FAD/NAD(P)-binding domain"/>
    <property type="match status" value="1"/>
</dbReference>
<evidence type="ECO:0000256" key="1">
    <source>
        <dbReference type="SAM" id="SignalP"/>
    </source>
</evidence>
<keyword evidence="1" id="KW-0732">Signal</keyword>
<dbReference type="PANTHER" id="PTHR42923:SF26">
    <property type="entry name" value="FMN REDUCTASE LOT6, PUTATIVE (AFU_ORTHOLOGUE AFUA_7G06600)-RELATED"/>
    <property type="match status" value="1"/>
</dbReference>
<gene>
    <name evidence="2" type="ORF">FB45DRAFT_951658</name>
</gene>
<feature type="chain" id="PRO_5041996822" description="Beta-cyclopiazonate dehydrogenase" evidence="1">
    <location>
        <begin position="17"/>
        <end position="470"/>
    </location>
</feature>
<sequence>MLFPLLTSSFFLLAQAHPKPQTTISRDVVVIGGGSSGTYASVNLHARGHSVAVLERQGRLGGHVETYHDPDTGAPHNLGVILYYNNTLNTDYFSLLGVPVGPAAQGGAANAWLDFNTGKPAPGFDGAADSAAAFGPVLTEYLTYIGENYPYLSLSYENLTYPIPAELLEPFTVFAEKHNFTALLHTFDQFSQNIGNLWTLPTYQAIHAFENKIVAALSQGFVNPLSGDNQDIYNAAARYLGAENVFLNSTITGVDRSGACFGFHPPSPVCVLSTTGSNTTLVQARKLLVAIPNTLDSLHAASLDLDAQEHSVFSQFTAFTYGVTVVNAPHLPSNTSYTNVGTNTPFHLLTLPGAFSFQPLSGSRFASWFGAIEPSGWTDERIKKLITAEVLKVGGGKASEISFDFLKNHAPFRLHVSPQAVARGFYEDLYALEGRKNTFWTGAAWAEQDSSQIWLWSEESLLPKMEQALA</sequence>
<dbReference type="PANTHER" id="PTHR42923">
    <property type="entry name" value="PROTOPORPHYRINOGEN OXIDASE"/>
    <property type="match status" value="1"/>
</dbReference>
<dbReference type="GO" id="GO:0016491">
    <property type="term" value="F:oxidoreductase activity"/>
    <property type="evidence" value="ECO:0007669"/>
    <property type="project" value="TreeGrafter"/>
</dbReference>
<evidence type="ECO:0008006" key="4">
    <source>
        <dbReference type="Google" id="ProtNLM"/>
    </source>
</evidence>
<dbReference type="InterPro" id="IPR050464">
    <property type="entry name" value="Zeta_carotene_desat/Oxidored"/>
</dbReference>
<evidence type="ECO:0000313" key="2">
    <source>
        <dbReference type="EMBL" id="KAJ7606025.1"/>
    </source>
</evidence>
<dbReference type="SUPFAM" id="SSF51905">
    <property type="entry name" value="FAD/NAD(P)-binding domain"/>
    <property type="match status" value="1"/>
</dbReference>
<keyword evidence="3" id="KW-1185">Reference proteome</keyword>
<dbReference type="Pfam" id="PF13450">
    <property type="entry name" value="NAD_binding_8"/>
    <property type="match status" value="1"/>
</dbReference>